<sequence length="604" mass="68752">MVTKKTVKLILLLCFLIIYIGHWFYKSTLLYPDTGELDILGLNRLSWVFGHLTQLPLIDFGFTLTSLSFGLGLCLIILFIAYRPKDTKTYRTGEEHGSARFATVQDLIKFRDKEPQNDMILSQNARMGLFNKRLGFAVQLNKNGIVFGPPGDGKTRNLVKPNLMQANASFVTTDPKGLLVHEVGHLLKEEGYDIKVLDLVTLSNSSQFNVFHYMTSELDIDRVAESIINGTKRSDNKGEDFWAQAEAFLIRALIGYLYFDGKVLGEFEPHLGLVADLLRKLKRQDPEEASEVEQLFKKLEERLPGNYACKQFDLFMANFGGQTLMSVLAVTSARFSVFDHDAVRNLIRTDTLEMETWQIRKTAVFIAIPETDPAYNFIANLLFTTMFRVLPNLADEILQGRHPQYGPKDLIHLRLILDEFAQLGKIPYFVEALSSVRSREISIWAIVQAINQLKTSYRDEWQTILNNCASLIYLGTQDEDTMKYCSMRAGKQTIATTSSGQTYSQQGSSSVNVQSNSRDLMTPDEIARIGVDETLVFLAKQNVFRDKKYNPDTHEKAHLLADSPEDKARWFTYKFPMTDIDEWHLLVNHEDSEVVDEDTVKKVA</sequence>
<comment type="subcellular location">
    <subcellularLocation>
        <location evidence="1">Cell membrane</location>
        <topology evidence="1">Multi-pass membrane protein</topology>
    </subcellularLocation>
</comment>
<dbReference type="Pfam" id="PF02534">
    <property type="entry name" value="T4SS-DNA_transf"/>
    <property type="match status" value="1"/>
</dbReference>
<dbReference type="SUPFAM" id="SSF52540">
    <property type="entry name" value="P-loop containing nucleoside triphosphate hydrolases"/>
    <property type="match status" value="1"/>
</dbReference>
<dbReference type="PANTHER" id="PTHR37937">
    <property type="entry name" value="CONJUGATIVE TRANSFER: DNA TRANSPORT"/>
    <property type="match status" value="1"/>
</dbReference>
<dbReference type="Proteomes" id="UP000522720">
    <property type="component" value="Unassembled WGS sequence"/>
</dbReference>
<dbReference type="InterPro" id="IPR027417">
    <property type="entry name" value="P-loop_NTPase"/>
</dbReference>
<evidence type="ECO:0000256" key="8">
    <source>
        <dbReference type="SAM" id="Phobius"/>
    </source>
</evidence>
<dbReference type="NCBIfam" id="NF045973">
    <property type="entry name" value="conju_CD1115"/>
    <property type="match status" value="1"/>
</dbReference>
<dbReference type="PANTHER" id="PTHR37937:SF1">
    <property type="entry name" value="CONJUGATIVE TRANSFER: DNA TRANSPORT"/>
    <property type="match status" value="1"/>
</dbReference>
<evidence type="ECO:0000256" key="2">
    <source>
        <dbReference type="ARBA" id="ARBA00008806"/>
    </source>
</evidence>
<evidence type="ECO:0000256" key="7">
    <source>
        <dbReference type="SAM" id="MobiDB-lite"/>
    </source>
</evidence>
<evidence type="ECO:0000256" key="5">
    <source>
        <dbReference type="ARBA" id="ARBA00022989"/>
    </source>
</evidence>
<comment type="similarity">
    <text evidence="2">Belongs to the VirD4/TraG family.</text>
</comment>
<evidence type="ECO:0000313" key="9">
    <source>
        <dbReference type="EMBL" id="NKZ19689.1"/>
    </source>
</evidence>
<keyword evidence="5 8" id="KW-1133">Transmembrane helix</keyword>
<reference evidence="9 10" key="1">
    <citation type="submission" date="2020-04" db="EMBL/GenBank/DDBJ databases">
        <title>MicrobeNet Type strains.</title>
        <authorList>
            <person name="Nicholson A.C."/>
        </authorList>
    </citation>
    <scope>NUCLEOTIDE SEQUENCE [LARGE SCALE GENOMIC DNA]</scope>
    <source>
        <strain evidence="9 10">CCUG 69612</strain>
    </source>
</reference>
<evidence type="ECO:0000256" key="1">
    <source>
        <dbReference type="ARBA" id="ARBA00004651"/>
    </source>
</evidence>
<keyword evidence="10" id="KW-1185">Reference proteome</keyword>
<name>A0A7X6N096_9STRE</name>
<dbReference type="GO" id="GO:0005886">
    <property type="term" value="C:plasma membrane"/>
    <property type="evidence" value="ECO:0007669"/>
    <property type="project" value="UniProtKB-SubCell"/>
</dbReference>
<proteinExistence type="inferred from homology"/>
<evidence type="ECO:0000256" key="3">
    <source>
        <dbReference type="ARBA" id="ARBA00022475"/>
    </source>
</evidence>
<dbReference type="InterPro" id="IPR003688">
    <property type="entry name" value="TraG/VirD4"/>
</dbReference>
<feature type="region of interest" description="Disordered" evidence="7">
    <location>
        <begin position="497"/>
        <end position="517"/>
    </location>
</feature>
<gene>
    <name evidence="9" type="ORF">HF992_02290</name>
</gene>
<dbReference type="EMBL" id="JAAXPR010000003">
    <property type="protein sequence ID" value="NKZ19689.1"/>
    <property type="molecule type" value="Genomic_DNA"/>
</dbReference>
<keyword evidence="6 8" id="KW-0472">Membrane</keyword>
<dbReference type="AlphaFoldDB" id="A0A7X6N096"/>
<organism evidence="9 10">
    <name type="scientific">Streptococcus ovuberis</name>
    <dbReference type="NCBI Taxonomy" id="1936207"/>
    <lineage>
        <taxon>Bacteria</taxon>
        <taxon>Bacillati</taxon>
        <taxon>Bacillota</taxon>
        <taxon>Bacilli</taxon>
        <taxon>Lactobacillales</taxon>
        <taxon>Streptococcaceae</taxon>
        <taxon>Streptococcus</taxon>
    </lineage>
</organism>
<evidence type="ECO:0000256" key="4">
    <source>
        <dbReference type="ARBA" id="ARBA00022692"/>
    </source>
</evidence>
<dbReference type="InterPro" id="IPR051539">
    <property type="entry name" value="T4SS-coupling_protein"/>
</dbReference>
<dbReference type="CDD" id="cd01127">
    <property type="entry name" value="TrwB_TraG_TraD_VirD4"/>
    <property type="match status" value="1"/>
</dbReference>
<keyword evidence="4 8" id="KW-0812">Transmembrane</keyword>
<keyword evidence="3" id="KW-1003">Cell membrane</keyword>
<feature type="transmembrane region" description="Helical" evidence="8">
    <location>
        <begin position="60"/>
        <end position="82"/>
    </location>
</feature>
<feature type="transmembrane region" description="Helical" evidence="8">
    <location>
        <begin position="7"/>
        <end position="25"/>
    </location>
</feature>
<dbReference type="Gene3D" id="3.40.50.300">
    <property type="entry name" value="P-loop containing nucleotide triphosphate hydrolases"/>
    <property type="match status" value="1"/>
</dbReference>
<comment type="caution">
    <text evidence="9">The sequence shown here is derived from an EMBL/GenBank/DDBJ whole genome shotgun (WGS) entry which is preliminary data.</text>
</comment>
<evidence type="ECO:0000313" key="10">
    <source>
        <dbReference type="Proteomes" id="UP000522720"/>
    </source>
</evidence>
<protein>
    <submittedName>
        <fullName evidence="9">Type IV secretory system conjugative DNA transfer family protein</fullName>
    </submittedName>
</protein>
<accession>A0A7X6N096</accession>
<evidence type="ECO:0000256" key="6">
    <source>
        <dbReference type="ARBA" id="ARBA00023136"/>
    </source>
</evidence>